<organism evidence="1 2">
    <name type="scientific">Crenothrix polyspora</name>
    <dbReference type="NCBI Taxonomy" id="360316"/>
    <lineage>
        <taxon>Bacteria</taxon>
        <taxon>Pseudomonadati</taxon>
        <taxon>Pseudomonadota</taxon>
        <taxon>Gammaproteobacteria</taxon>
        <taxon>Methylococcales</taxon>
        <taxon>Crenotrichaceae</taxon>
        <taxon>Crenothrix</taxon>
    </lineage>
</organism>
<gene>
    <name evidence="1" type="ORF">CRENPOLYSF2_2650002</name>
</gene>
<proteinExistence type="predicted"/>
<sequence>MAGVEQLTKYSLYITNSDNNDYIDARKIKYVQFDLTQPYANYNWEVFYHLPIATAAFLSSQHRFEEARQWFHFIFDPTTNDSNSGRERFWRFLPFRNAQIPNTITQLLEVLAGKPGDQDVKDSINRQVAAWLEDPFNPFAIARLRPSAYEWHTVTAYIKNLIAWADQLFRRDTRESINEATLLYIMAAQILGPRPEKIRPRLTEIKQPRSYRVLSNLIKFDSKFSNIWFTLADTPYGQSLLEEINSLDEQHSFNPELPELESNYAYLASIGSLYFCVQPNEKLPELWDTVEDRLFKIRHCQNIEGVRRELALYEPPIDPELLIRAKAAGLNLADVLADRFAPLPYFRFQMLIQKANEFCNEVKSLGGSNSQCD</sequence>
<dbReference type="EMBL" id="FUKJ01000185">
    <property type="protein sequence ID" value="SJM92321.1"/>
    <property type="molecule type" value="Genomic_DNA"/>
</dbReference>
<name>A0A1R4H8G3_9GAMM</name>
<reference evidence="2" key="1">
    <citation type="submission" date="2017-02" db="EMBL/GenBank/DDBJ databases">
        <authorList>
            <person name="Daims H."/>
        </authorList>
    </citation>
    <scope>NUCLEOTIDE SEQUENCE [LARGE SCALE GENOMIC DNA]</scope>
</reference>
<keyword evidence="2" id="KW-1185">Reference proteome</keyword>
<dbReference type="Proteomes" id="UP000195442">
    <property type="component" value="Unassembled WGS sequence"/>
</dbReference>
<accession>A0A1R4H8G3</accession>
<evidence type="ECO:0000313" key="1">
    <source>
        <dbReference type="EMBL" id="SJM92321.1"/>
    </source>
</evidence>
<dbReference type="AlphaFoldDB" id="A0A1R4H8G3"/>
<protein>
    <submittedName>
        <fullName evidence="1">Uncharacterized protein</fullName>
    </submittedName>
</protein>
<evidence type="ECO:0000313" key="2">
    <source>
        <dbReference type="Proteomes" id="UP000195442"/>
    </source>
</evidence>
<dbReference type="RefSeq" id="WP_087146911.1">
    <property type="nucleotide sequence ID" value="NZ_FUKJ01000185.1"/>
</dbReference>
<dbReference type="OrthoDB" id="9781691at2"/>